<sequence length="219" mass="23714">MPTKKPPQFKRGLPKLTRRERQAVPSGSLVEPVVLPEPQLQDILRAGGAAVADPAPIYAALGEMVSLWRDMEDDGTTVRLTHQEEVTQAHVLAEYCREGAERLRHVAPNVWAAAEAAQWDERRRLLEPAAERAMLALEELAAAFEGAAARVEAQPSRSGPTANPARAMALRVVIDTLTTHSNPPMTAARARAVAAELLSACGVPMPSAPNELRNLEDSR</sequence>
<dbReference type="RefSeq" id="WP_230525350.1">
    <property type="nucleotide sequence ID" value="NZ_JAJGAK010000001.1"/>
</dbReference>
<reference evidence="2" key="1">
    <citation type="submission" date="2021-10" db="EMBL/GenBank/DDBJ databases">
        <authorList>
            <person name="Lyu M."/>
            <person name="Wang X."/>
            <person name="Meng X."/>
            <person name="Xu K."/>
        </authorList>
    </citation>
    <scope>NUCLEOTIDE SEQUENCE</scope>
    <source>
        <strain evidence="2">A6</strain>
    </source>
</reference>
<evidence type="ECO:0000256" key="1">
    <source>
        <dbReference type="SAM" id="MobiDB-lite"/>
    </source>
</evidence>
<accession>A0ABS8JDK7</accession>
<dbReference type="EMBL" id="JAJGAK010000001">
    <property type="protein sequence ID" value="MCC8361696.1"/>
    <property type="molecule type" value="Genomic_DNA"/>
</dbReference>
<dbReference type="Proteomes" id="UP001165293">
    <property type="component" value="Unassembled WGS sequence"/>
</dbReference>
<evidence type="ECO:0000313" key="3">
    <source>
        <dbReference type="Proteomes" id="UP001165293"/>
    </source>
</evidence>
<feature type="region of interest" description="Disordered" evidence="1">
    <location>
        <begin position="1"/>
        <end position="24"/>
    </location>
</feature>
<name>A0ABS8JDK7_9GAMM</name>
<evidence type="ECO:0000313" key="2">
    <source>
        <dbReference type="EMBL" id="MCC8361696.1"/>
    </source>
</evidence>
<comment type="caution">
    <text evidence="2">The sequence shown here is derived from an EMBL/GenBank/DDBJ whole genome shotgun (WGS) entry which is preliminary data.</text>
</comment>
<proteinExistence type="predicted"/>
<keyword evidence="3" id="KW-1185">Reference proteome</keyword>
<protein>
    <submittedName>
        <fullName evidence="2">Uncharacterized protein</fullName>
    </submittedName>
</protein>
<gene>
    <name evidence="2" type="ORF">LK996_01175</name>
</gene>
<organism evidence="2 3">
    <name type="scientific">Noviluteimonas lactosilytica</name>
    <dbReference type="NCBI Taxonomy" id="2888523"/>
    <lineage>
        <taxon>Bacteria</taxon>
        <taxon>Pseudomonadati</taxon>
        <taxon>Pseudomonadota</taxon>
        <taxon>Gammaproteobacteria</taxon>
        <taxon>Lysobacterales</taxon>
        <taxon>Lysobacteraceae</taxon>
        <taxon>Noviluteimonas</taxon>
    </lineage>
</organism>